<evidence type="ECO:0000256" key="3">
    <source>
        <dbReference type="SAM" id="MobiDB-lite"/>
    </source>
</evidence>
<keyword evidence="1 2" id="KW-0597">Phosphoprotein</keyword>
<feature type="domain" description="HTH merR-type" evidence="5">
    <location>
        <begin position="16"/>
        <end position="55"/>
    </location>
</feature>
<protein>
    <recommendedName>
        <fullName evidence="8">DNA binding domain-containing protein, excisionase family</fullName>
    </recommendedName>
</protein>
<feature type="domain" description="Response regulatory" evidence="4">
    <location>
        <begin position="79"/>
        <end position="197"/>
    </location>
</feature>
<keyword evidence="7" id="KW-1185">Reference proteome</keyword>
<dbReference type="InterPro" id="IPR001789">
    <property type="entry name" value="Sig_transdc_resp-reg_receiver"/>
</dbReference>
<feature type="compositionally biased region" description="Low complexity" evidence="3">
    <location>
        <begin position="205"/>
        <end position="220"/>
    </location>
</feature>
<reference evidence="6" key="1">
    <citation type="submission" date="2017-08" db="EMBL/GenBank/DDBJ databases">
        <authorList>
            <person name="Imhoff J.F."/>
            <person name="Rahn T."/>
            <person name="Kuenzel S."/>
            <person name="Neulinger S.C."/>
        </authorList>
    </citation>
    <scope>NUCLEOTIDE SEQUENCE</scope>
    <source>
        <strain evidence="6">DSM 11080</strain>
    </source>
</reference>
<evidence type="ECO:0000259" key="5">
    <source>
        <dbReference type="PROSITE" id="PS50937"/>
    </source>
</evidence>
<dbReference type="InterPro" id="IPR010093">
    <property type="entry name" value="SinI_DNA-bd"/>
</dbReference>
<name>A0AAJ0X7X2_9GAMM</name>
<feature type="region of interest" description="Disordered" evidence="3">
    <location>
        <begin position="197"/>
        <end position="233"/>
    </location>
</feature>
<dbReference type="PROSITE" id="PS50110">
    <property type="entry name" value="RESPONSE_REGULATORY"/>
    <property type="match status" value="1"/>
</dbReference>
<dbReference type="AlphaFoldDB" id="A0AAJ0X7X2"/>
<accession>A0AAJ0X7X2</accession>
<evidence type="ECO:0000256" key="1">
    <source>
        <dbReference type="ARBA" id="ARBA00022553"/>
    </source>
</evidence>
<dbReference type="NCBIfam" id="TIGR01764">
    <property type="entry name" value="excise"/>
    <property type="match status" value="1"/>
</dbReference>
<feature type="modified residue" description="4-aspartylphosphate" evidence="2">
    <location>
        <position position="130"/>
    </location>
</feature>
<dbReference type="PROSITE" id="PS50937">
    <property type="entry name" value="HTH_MERR_2"/>
    <property type="match status" value="1"/>
</dbReference>
<dbReference type="CDD" id="cd04762">
    <property type="entry name" value="HTH_MerR-trunc"/>
    <property type="match status" value="1"/>
</dbReference>
<dbReference type="InterPro" id="IPR050595">
    <property type="entry name" value="Bact_response_regulator"/>
</dbReference>
<reference evidence="6" key="2">
    <citation type="journal article" date="2020" name="Microorganisms">
        <title>Osmotic Adaptation and Compatible Solute Biosynthesis of Phototrophic Bacteria as Revealed from Genome Analyses.</title>
        <authorList>
            <person name="Imhoff J.F."/>
            <person name="Rahn T."/>
            <person name="Kunzel S."/>
            <person name="Keller A."/>
            <person name="Neulinger S.C."/>
        </authorList>
    </citation>
    <scope>NUCLEOTIDE SEQUENCE</scope>
    <source>
        <strain evidence="6">DSM 11080</strain>
    </source>
</reference>
<dbReference type="InterPro" id="IPR041657">
    <property type="entry name" value="HTH_17"/>
</dbReference>
<organism evidence="6 7">
    <name type="scientific">Halochromatium glycolicum</name>
    <dbReference type="NCBI Taxonomy" id="85075"/>
    <lineage>
        <taxon>Bacteria</taxon>
        <taxon>Pseudomonadati</taxon>
        <taxon>Pseudomonadota</taxon>
        <taxon>Gammaproteobacteria</taxon>
        <taxon>Chromatiales</taxon>
        <taxon>Chromatiaceae</taxon>
        <taxon>Halochromatium</taxon>
    </lineage>
</organism>
<dbReference type="SMART" id="SM00422">
    <property type="entry name" value="HTH_MERR"/>
    <property type="match status" value="1"/>
</dbReference>
<dbReference type="SUPFAM" id="SSF52172">
    <property type="entry name" value="CheY-like"/>
    <property type="match status" value="1"/>
</dbReference>
<comment type="caution">
    <text evidence="6">The sequence shown here is derived from an EMBL/GenBank/DDBJ whole genome shotgun (WGS) entry which is preliminary data.</text>
</comment>
<dbReference type="EMBL" id="NRSJ01000003">
    <property type="protein sequence ID" value="MBK1703474.1"/>
    <property type="molecule type" value="Genomic_DNA"/>
</dbReference>
<dbReference type="InterPro" id="IPR009061">
    <property type="entry name" value="DNA-bd_dom_put_sf"/>
</dbReference>
<evidence type="ECO:0000313" key="6">
    <source>
        <dbReference type="EMBL" id="MBK1703474.1"/>
    </source>
</evidence>
<dbReference type="Pfam" id="PF12728">
    <property type="entry name" value="HTH_17"/>
    <property type="match status" value="1"/>
</dbReference>
<dbReference type="PANTHER" id="PTHR44591:SF3">
    <property type="entry name" value="RESPONSE REGULATORY DOMAIN-CONTAINING PROTEIN"/>
    <property type="match status" value="1"/>
</dbReference>
<gene>
    <name evidence="6" type="ORF">CKO40_02620</name>
</gene>
<proteinExistence type="predicted"/>
<evidence type="ECO:0000259" key="4">
    <source>
        <dbReference type="PROSITE" id="PS50110"/>
    </source>
</evidence>
<evidence type="ECO:0000256" key="2">
    <source>
        <dbReference type="PROSITE-ProRule" id="PRU00169"/>
    </source>
</evidence>
<sequence length="251" mass="28207">MRRSPPEIRDMTKNDLLTPSQAAQRLGVSPVTLRLWARQGKLLAHTTPGGHRRFDSIELEDFAERHGMKQSDVSCKTMRILVVEDDPQFASFLNEALETLEPAPEIEHAYEGFEAGRRLQRFRPHLVLLDLMLPGVDGFAICKRLRQDPETRHIRIIAMTGYDSPENRTRILEAGAETCLAKPFRVSELLTAIQASAREEQTMPRTARAANRADSAAIPAESIQEPAGQAPRETLDRQALKITESAIMHRP</sequence>
<dbReference type="GO" id="GO:0003677">
    <property type="term" value="F:DNA binding"/>
    <property type="evidence" value="ECO:0007669"/>
    <property type="project" value="InterPro"/>
</dbReference>
<dbReference type="PANTHER" id="PTHR44591">
    <property type="entry name" value="STRESS RESPONSE REGULATOR PROTEIN 1"/>
    <property type="match status" value="1"/>
</dbReference>
<dbReference type="GO" id="GO:0000160">
    <property type="term" value="P:phosphorelay signal transduction system"/>
    <property type="evidence" value="ECO:0007669"/>
    <property type="project" value="InterPro"/>
</dbReference>
<dbReference type="SMART" id="SM00448">
    <property type="entry name" value="REC"/>
    <property type="match status" value="1"/>
</dbReference>
<dbReference type="InterPro" id="IPR011006">
    <property type="entry name" value="CheY-like_superfamily"/>
</dbReference>
<dbReference type="SUPFAM" id="SSF46955">
    <property type="entry name" value="Putative DNA-binding domain"/>
    <property type="match status" value="1"/>
</dbReference>
<evidence type="ECO:0000313" key="7">
    <source>
        <dbReference type="Proteomes" id="UP001296776"/>
    </source>
</evidence>
<evidence type="ECO:0008006" key="8">
    <source>
        <dbReference type="Google" id="ProtNLM"/>
    </source>
</evidence>
<dbReference type="InterPro" id="IPR000551">
    <property type="entry name" value="MerR-type_HTH_dom"/>
</dbReference>
<dbReference type="Proteomes" id="UP001296776">
    <property type="component" value="Unassembled WGS sequence"/>
</dbReference>
<dbReference type="Gene3D" id="3.40.50.2300">
    <property type="match status" value="1"/>
</dbReference>
<dbReference type="Gene3D" id="1.10.1660.10">
    <property type="match status" value="1"/>
</dbReference>
<dbReference type="GO" id="GO:0006355">
    <property type="term" value="P:regulation of DNA-templated transcription"/>
    <property type="evidence" value="ECO:0007669"/>
    <property type="project" value="InterPro"/>
</dbReference>
<dbReference type="Pfam" id="PF00072">
    <property type="entry name" value="Response_reg"/>
    <property type="match status" value="1"/>
</dbReference>